<feature type="transmembrane region" description="Helical" evidence="10">
    <location>
        <begin position="706"/>
        <end position="724"/>
    </location>
</feature>
<sequence length="732" mass="81340">MFQLCNPMSVMEVNEGPSSPKQGNDKIGEGAGFCMLRGRSLESEKCSSINGAIRKTKSFNSQILINTDELVKNVSRRFNSIGFPSNNHFNIAFAFQRMSCPHPQLSDGPAADETGQEETEQQDMSPDSSMRSWNIEPSLPICLRFEDVKFKVTMNSEGEKYILHGVSGSATPGELLAMIGPSGGGKTTLLNLLSGRLKFNSGTITYNNQPYSKSLKRKIGFVMQDDVAFPHLTVKETLTYAALLRLPNTLTKDQKRDRAMEVITDLALERCQNSMIGGGLLKGISGGERRRVCIANEILLNPPLLLLDEPTSSLDSASALRIVQILHNIAKTGKTVVTTIHQPSSRLFSKFDKLILIGKGSSLYFGKASEAMMYFSSMGCSPLRPMNPAEFLLDLANGNMNDKSVPLILEDKLSPTNSTQTPSSLEVHEYFVEACESRSSKIGKSKLSMSTIQQSEMKSSSSKELGASWSDQFRILLSRGIKERRHEYFSSVRVIQVVSTAIIMGLIWWHPNHSSSVDLQDQAGLLFFISVFWGFFPLLTAIFTFPQERVMLIKERSAGMYRLSAYFAARNITDLPLDLILPIFFMLIVYFMVGLQPSFAAFFLTLLTVFLSIVAAQGLGLSIGAAFMDIKKAMTLGSVIIMSFMLAAGFFIQDVPSFMYWVRYVSFNYHIFRLLLKIQHGCSKSGSCEAPVIKGVRVDYSGKVEVAALIIMIIGYRFLAYLFLRRMKLKAI</sequence>
<evidence type="ECO:0000256" key="3">
    <source>
        <dbReference type="ARBA" id="ARBA00022448"/>
    </source>
</evidence>
<dbReference type="InterPro" id="IPR043926">
    <property type="entry name" value="ABCG_dom"/>
</dbReference>
<name>A0A9R0HVQ9_SPIOL</name>
<dbReference type="PROSITE" id="PS50893">
    <property type="entry name" value="ABC_TRANSPORTER_2"/>
    <property type="match status" value="1"/>
</dbReference>
<keyword evidence="5" id="KW-0547">Nucleotide-binding</keyword>
<dbReference type="AlphaFoldDB" id="A0A9R0HVQ9"/>
<dbReference type="GeneID" id="110777511"/>
<dbReference type="InterPro" id="IPR013525">
    <property type="entry name" value="ABC2_TM"/>
</dbReference>
<feature type="transmembrane region" description="Helical" evidence="10">
    <location>
        <begin position="633"/>
        <end position="652"/>
    </location>
</feature>
<evidence type="ECO:0000256" key="2">
    <source>
        <dbReference type="ARBA" id="ARBA00005814"/>
    </source>
</evidence>
<dbReference type="Pfam" id="PF01061">
    <property type="entry name" value="ABC2_membrane"/>
    <property type="match status" value="1"/>
</dbReference>
<evidence type="ECO:0000313" key="12">
    <source>
        <dbReference type="Proteomes" id="UP000813463"/>
    </source>
</evidence>
<dbReference type="Proteomes" id="UP000813463">
    <property type="component" value="Chromosome 4"/>
</dbReference>
<feature type="transmembrane region" description="Helical" evidence="10">
    <location>
        <begin position="599"/>
        <end position="621"/>
    </location>
</feature>
<dbReference type="GO" id="GO:0016020">
    <property type="term" value="C:membrane"/>
    <property type="evidence" value="ECO:0000318"/>
    <property type="project" value="GO_Central"/>
</dbReference>
<reference evidence="12" key="1">
    <citation type="journal article" date="2021" name="Nat. Commun.">
        <title>Genomic analyses provide insights into spinach domestication and the genetic basis of agronomic traits.</title>
        <authorList>
            <person name="Cai X."/>
            <person name="Sun X."/>
            <person name="Xu C."/>
            <person name="Sun H."/>
            <person name="Wang X."/>
            <person name="Ge C."/>
            <person name="Zhang Z."/>
            <person name="Wang Q."/>
            <person name="Fei Z."/>
            <person name="Jiao C."/>
            <person name="Wang Q."/>
        </authorList>
    </citation>
    <scope>NUCLEOTIDE SEQUENCE [LARGE SCALE GENOMIC DNA]</scope>
    <source>
        <strain evidence="12">cv. Varoflay</strain>
    </source>
</reference>
<dbReference type="OrthoDB" id="66620at2759"/>
<proteinExistence type="inferred from homology"/>
<dbReference type="PANTHER" id="PTHR48041:SF66">
    <property type="entry name" value="ABC TRANSPORTER G FAMILY MEMBER 22-LIKE ISOFORM X1"/>
    <property type="match status" value="1"/>
</dbReference>
<dbReference type="SUPFAM" id="SSF52540">
    <property type="entry name" value="P-loop containing nucleoside triphosphate hydrolases"/>
    <property type="match status" value="1"/>
</dbReference>
<evidence type="ECO:0000259" key="11">
    <source>
        <dbReference type="PROSITE" id="PS50893"/>
    </source>
</evidence>
<comment type="similarity">
    <text evidence="2">Belongs to the ABC transporter superfamily. ABCG family. Eye pigment precursor importer (TC 3.A.1.204) subfamily.</text>
</comment>
<keyword evidence="12" id="KW-1185">Reference proteome</keyword>
<gene>
    <name evidence="13" type="primary">LOC110777511</name>
</gene>
<feature type="transmembrane region" description="Helical" evidence="10">
    <location>
        <begin position="567"/>
        <end position="593"/>
    </location>
</feature>
<dbReference type="GO" id="GO:0055085">
    <property type="term" value="P:transmembrane transport"/>
    <property type="evidence" value="ECO:0000318"/>
    <property type="project" value="GO_Central"/>
</dbReference>
<evidence type="ECO:0000313" key="13">
    <source>
        <dbReference type="RefSeq" id="XP_021837812.1"/>
    </source>
</evidence>
<comment type="subcellular location">
    <subcellularLocation>
        <location evidence="1">Membrane</location>
        <topology evidence="1">Multi-pass membrane protein</topology>
    </subcellularLocation>
</comment>
<dbReference type="InterPro" id="IPR003593">
    <property type="entry name" value="AAA+_ATPase"/>
</dbReference>
<evidence type="ECO:0000256" key="4">
    <source>
        <dbReference type="ARBA" id="ARBA00022692"/>
    </source>
</evidence>
<dbReference type="PANTHER" id="PTHR48041">
    <property type="entry name" value="ABC TRANSPORTER G FAMILY MEMBER 28"/>
    <property type="match status" value="1"/>
</dbReference>
<evidence type="ECO:0000256" key="6">
    <source>
        <dbReference type="ARBA" id="ARBA00022840"/>
    </source>
</evidence>
<feature type="domain" description="ABC transporter" evidence="11">
    <location>
        <begin position="143"/>
        <end position="384"/>
    </location>
</feature>
<feature type="transmembrane region" description="Helical" evidence="10">
    <location>
        <begin position="492"/>
        <end position="511"/>
    </location>
</feature>
<dbReference type="Gene3D" id="3.40.50.300">
    <property type="entry name" value="P-loop containing nucleotide triphosphate hydrolases"/>
    <property type="match status" value="1"/>
</dbReference>
<dbReference type="GO" id="GO:0005524">
    <property type="term" value="F:ATP binding"/>
    <property type="evidence" value="ECO:0007669"/>
    <property type="project" value="UniProtKB-KW"/>
</dbReference>
<feature type="compositionally biased region" description="Polar residues" evidence="9">
    <location>
        <begin position="123"/>
        <end position="132"/>
    </location>
</feature>
<keyword evidence="4 10" id="KW-0812">Transmembrane</keyword>
<dbReference type="GO" id="GO:0140359">
    <property type="term" value="F:ABC-type transporter activity"/>
    <property type="evidence" value="ECO:0007669"/>
    <property type="project" value="InterPro"/>
</dbReference>
<keyword evidence="3" id="KW-0813">Transport</keyword>
<evidence type="ECO:0000256" key="9">
    <source>
        <dbReference type="SAM" id="MobiDB-lite"/>
    </source>
</evidence>
<dbReference type="KEGG" id="soe:110777511"/>
<dbReference type="GO" id="GO:0016887">
    <property type="term" value="F:ATP hydrolysis activity"/>
    <property type="evidence" value="ECO:0007669"/>
    <property type="project" value="InterPro"/>
</dbReference>
<evidence type="ECO:0000256" key="10">
    <source>
        <dbReference type="SAM" id="Phobius"/>
    </source>
</evidence>
<dbReference type="InterPro" id="IPR050352">
    <property type="entry name" value="ABCG_transporters"/>
</dbReference>
<dbReference type="RefSeq" id="XP_021837812.1">
    <property type="nucleotide sequence ID" value="XM_021982120.2"/>
</dbReference>
<dbReference type="SMART" id="SM00382">
    <property type="entry name" value="AAA"/>
    <property type="match status" value="1"/>
</dbReference>
<keyword evidence="8 10" id="KW-0472">Membrane</keyword>
<feature type="region of interest" description="Disordered" evidence="9">
    <location>
        <begin position="103"/>
        <end position="132"/>
    </location>
</feature>
<keyword evidence="7 10" id="KW-1133">Transmembrane helix</keyword>
<evidence type="ECO:0000256" key="8">
    <source>
        <dbReference type="ARBA" id="ARBA00023136"/>
    </source>
</evidence>
<dbReference type="Pfam" id="PF00005">
    <property type="entry name" value="ABC_tran"/>
    <property type="match status" value="1"/>
</dbReference>
<dbReference type="InterPro" id="IPR027417">
    <property type="entry name" value="P-loop_NTPase"/>
</dbReference>
<evidence type="ECO:0000256" key="5">
    <source>
        <dbReference type="ARBA" id="ARBA00022741"/>
    </source>
</evidence>
<organism evidence="12 13">
    <name type="scientific">Spinacia oleracea</name>
    <name type="common">Spinach</name>
    <dbReference type="NCBI Taxonomy" id="3562"/>
    <lineage>
        <taxon>Eukaryota</taxon>
        <taxon>Viridiplantae</taxon>
        <taxon>Streptophyta</taxon>
        <taxon>Embryophyta</taxon>
        <taxon>Tracheophyta</taxon>
        <taxon>Spermatophyta</taxon>
        <taxon>Magnoliopsida</taxon>
        <taxon>eudicotyledons</taxon>
        <taxon>Gunneridae</taxon>
        <taxon>Pentapetalae</taxon>
        <taxon>Caryophyllales</taxon>
        <taxon>Chenopodiaceae</taxon>
        <taxon>Chenopodioideae</taxon>
        <taxon>Anserineae</taxon>
        <taxon>Spinacia</taxon>
    </lineage>
</organism>
<dbReference type="FunFam" id="3.40.50.300:FF:000337">
    <property type="entry name" value="ABC transporter G family member 22"/>
    <property type="match status" value="1"/>
</dbReference>
<feature type="transmembrane region" description="Helical" evidence="10">
    <location>
        <begin position="523"/>
        <end position="546"/>
    </location>
</feature>
<dbReference type="PROSITE" id="PS00211">
    <property type="entry name" value="ABC_TRANSPORTER_1"/>
    <property type="match status" value="1"/>
</dbReference>
<dbReference type="GO" id="GO:0042626">
    <property type="term" value="F:ATPase-coupled transmembrane transporter activity"/>
    <property type="evidence" value="ECO:0000318"/>
    <property type="project" value="GO_Central"/>
</dbReference>
<evidence type="ECO:0000256" key="7">
    <source>
        <dbReference type="ARBA" id="ARBA00022989"/>
    </source>
</evidence>
<reference evidence="13" key="2">
    <citation type="submission" date="2025-08" db="UniProtKB">
        <authorList>
            <consortium name="RefSeq"/>
        </authorList>
    </citation>
    <scope>IDENTIFICATION</scope>
    <source>
        <tissue evidence="13">Leaf</tissue>
    </source>
</reference>
<dbReference type="InterPro" id="IPR003439">
    <property type="entry name" value="ABC_transporter-like_ATP-bd"/>
</dbReference>
<dbReference type="InterPro" id="IPR017871">
    <property type="entry name" value="ABC_transporter-like_CS"/>
</dbReference>
<keyword evidence="6" id="KW-0067">ATP-binding</keyword>
<evidence type="ECO:0000256" key="1">
    <source>
        <dbReference type="ARBA" id="ARBA00004141"/>
    </source>
</evidence>
<accession>A0A9R0HVQ9</accession>
<dbReference type="Pfam" id="PF19055">
    <property type="entry name" value="ABC2_membrane_7"/>
    <property type="match status" value="1"/>
</dbReference>
<protein>
    <submittedName>
        <fullName evidence="13">ABC transporter G family member 22 isoform X1</fullName>
    </submittedName>
</protein>